<feature type="binding site" evidence="14">
    <location>
        <position position="716"/>
    </location>
    <ligand>
        <name>ATP</name>
        <dbReference type="ChEBI" id="CHEBI:30616"/>
    </ligand>
</feature>
<keyword evidence="9 16" id="KW-1278">Translocase</keyword>
<dbReference type="OMA" id="YCEDAIR"/>
<dbReference type="FunFam" id="3.40.50.1000:FF:000034">
    <property type="entry name" value="Phospholipid-transporting ATPase"/>
    <property type="match status" value="1"/>
</dbReference>
<dbReference type="Pfam" id="PF00122">
    <property type="entry name" value="E1-E2_ATPase"/>
    <property type="match status" value="1"/>
</dbReference>
<dbReference type="Pfam" id="PF13246">
    <property type="entry name" value="Cation_ATPase"/>
    <property type="match status" value="1"/>
</dbReference>
<evidence type="ECO:0000313" key="20">
    <source>
        <dbReference type="EnsemblMetazoa" id="SMAR008619-PA"/>
    </source>
</evidence>
<dbReference type="EMBL" id="JH431849">
    <property type="status" value="NOT_ANNOTATED_CDS"/>
    <property type="molecule type" value="Genomic_DNA"/>
</dbReference>
<keyword evidence="5 15" id="KW-0479">Metal-binding</keyword>
<evidence type="ECO:0000313" key="21">
    <source>
        <dbReference type="Proteomes" id="UP000014500"/>
    </source>
</evidence>
<dbReference type="SFLD" id="SFLDS00003">
    <property type="entry name" value="Haloacid_Dehalogenase"/>
    <property type="match status" value="1"/>
</dbReference>
<dbReference type="GO" id="GO:0005783">
    <property type="term" value="C:endoplasmic reticulum"/>
    <property type="evidence" value="ECO:0007669"/>
    <property type="project" value="TreeGrafter"/>
</dbReference>
<dbReference type="InterPro" id="IPR032631">
    <property type="entry name" value="P-type_ATPase_N"/>
</dbReference>
<comment type="cofactor">
    <cofactor evidence="15">
        <name>Mg(2+)</name>
        <dbReference type="ChEBI" id="CHEBI:18420"/>
    </cofactor>
</comment>
<comment type="similarity">
    <text evidence="3 16">Belongs to the cation transport ATPase (P-type) (TC 3.A.3) family. Type IV subfamily.</text>
</comment>
<dbReference type="SUPFAM" id="SSF81653">
    <property type="entry name" value="Calcium ATPase, transduction domain A"/>
    <property type="match status" value="1"/>
</dbReference>
<evidence type="ECO:0000256" key="1">
    <source>
        <dbReference type="ARBA" id="ARBA00004141"/>
    </source>
</evidence>
<dbReference type="Gene3D" id="3.40.1110.10">
    <property type="entry name" value="Calcium-transporting ATPase, cytoplasmic domain N"/>
    <property type="match status" value="1"/>
</dbReference>
<evidence type="ECO:0000256" key="10">
    <source>
        <dbReference type="ARBA" id="ARBA00022989"/>
    </source>
</evidence>
<accession>T1J4S5</accession>
<dbReference type="SUPFAM" id="SSF81665">
    <property type="entry name" value="Calcium ATPase, transmembrane domain M"/>
    <property type="match status" value="1"/>
</dbReference>
<feature type="binding site" evidence="14">
    <location>
        <position position="603"/>
    </location>
    <ligand>
        <name>ATP</name>
        <dbReference type="ChEBI" id="CHEBI:30616"/>
    </ligand>
</feature>
<dbReference type="STRING" id="126957.T1J4S5"/>
<keyword evidence="21" id="KW-1185">Reference proteome</keyword>
<dbReference type="GO" id="GO:0016887">
    <property type="term" value="F:ATP hydrolysis activity"/>
    <property type="evidence" value="ECO:0007669"/>
    <property type="project" value="InterPro"/>
</dbReference>
<evidence type="ECO:0000256" key="13">
    <source>
        <dbReference type="PIRSR" id="PIRSR606539-1"/>
    </source>
</evidence>
<evidence type="ECO:0000256" key="8">
    <source>
        <dbReference type="ARBA" id="ARBA00022842"/>
    </source>
</evidence>
<comment type="subcellular location">
    <subcellularLocation>
        <location evidence="2">Endomembrane system</location>
    </subcellularLocation>
    <subcellularLocation>
        <location evidence="1 16">Membrane</location>
        <topology evidence="1 16">Multi-pass membrane protein</topology>
    </subcellularLocation>
</comment>
<feature type="binding site" evidence="15">
    <location>
        <position position="444"/>
    </location>
    <ligand>
        <name>Mg(2+)</name>
        <dbReference type="ChEBI" id="CHEBI:18420"/>
    </ligand>
</feature>
<dbReference type="GO" id="GO:0000287">
    <property type="term" value="F:magnesium ion binding"/>
    <property type="evidence" value="ECO:0007669"/>
    <property type="project" value="UniProtKB-UniRule"/>
</dbReference>
<evidence type="ECO:0000256" key="14">
    <source>
        <dbReference type="PIRSR" id="PIRSR606539-2"/>
    </source>
</evidence>
<feature type="binding site" evidence="14">
    <location>
        <position position="446"/>
    </location>
    <ligand>
        <name>ATP</name>
        <dbReference type="ChEBI" id="CHEBI:30616"/>
    </ligand>
</feature>
<protein>
    <recommendedName>
        <fullName evidence="16">Phospholipid-transporting ATPase</fullName>
        <ecNumber evidence="16">7.6.2.1</ecNumber>
    </recommendedName>
</protein>
<evidence type="ECO:0000256" key="3">
    <source>
        <dbReference type="ARBA" id="ARBA00008109"/>
    </source>
</evidence>
<dbReference type="NCBIfam" id="TIGR01652">
    <property type="entry name" value="ATPase-Plipid"/>
    <property type="match status" value="1"/>
</dbReference>
<evidence type="ECO:0000259" key="17">
    <source>
        <dbReference type="Pfam" id="PF00122"/>
    </source>
</evidence>
<dbReference type="InterPro" id="IPR008250">
    <property type="entry name" value="ATPase_P-typ_transduc_dom_A_sf"/>
</dbReference>
<dbReference type="eggNOG" id="KOG0206">
    <property type="taxonomic scope" value="Eukaryota"/>
</dbReference>
<dbReference type="SFLD" id="SFLDF00027">
    <property type="entry name" value="p-type_atpase"/>
    <property type="match status" value="1"/>
</dbReference>
<feature type="binding site" evidence="15">
    <location>
        <position position="831"/>
    </location>
    <ligand>
        <name>Mg(2+)</name>
        <dbReference type="ChEBI" id="CHEBI:18420"/>
    </ligand>
</feature>
<keyword evidence="10 16" id="KW-1133">Transmembrane helix</keyword>
<dbReference type="InterPro" id="IPR001757">
    <property type="entry name" value="P_typ_ATPase"/>
</dbReference>
<feature type="binding site" evidence="14">
    <location>
        <position position="803"/>
    </location>
    <ligand>
        <name>ATP</name>
        <dbReference type="ChEBI" id="CHEBI:30616"/>
    </ligand>
</feature>
<dbReference type="EnsemblMetazoa" id="SMAR008619-RA">
    <property type="protein sequence ID" value="SMAR008619-PA"/>
    <property type="gene ID" value="SMAR008619"/>
</dbReference>
<comment type="caution">
    <text evidence="16">Lacks conserved residue(s) required for the propagation of feature annotation.</text>
</comment>
<feature type="domain" description="P-type ATPase A" evidence="17">
    <location>
        <begin position="163"/>
        <end position="224"/>
    </location>
</feature>
<evidence type="ECO:0000256" key="15">
    <source>
        <dbReference type="PIRSR" id="PIRSR606539-3"/>
    </source>
</evidence>
<dbReference type="EC" id="7.6.2.1" evidence="16"/>
<feature type="domain" description="P-type ATPase N-terminal" evidence="18">
    <location>
        <begin position="78"/>
        <end position="131"/>
    </location>
</feature>
<evidence type="ECO:0000256" key="7">
    <source>
        <dbReference type="ARBA" id="ARBA00022840"/>
    </source>
</evidence>
<dbReference type="PhylomeDB" id="T1J4S5"/>
<dbReference type="InterPro" id="IPR006539">
    <property type="entry name" value="P-type_ATPase_IV"/>
</dbReference>
<reference evidence="20" key="2">
    <citation type="submission" date="2015-02" db="UniProtKB">
        <authorList>
            <consortium name="EnsemblMetazoa"/>
        </authorList>
    </citation>
    <scope>IDENTIFICATION</scope>
</reference>
<comment type="catalytic activity">
    <reaction evidence="12 16">
        <text>ATP + H2O + phospholipidSide 1 = ADP + phosphate + phospholipidSide 2.</text>
        <dbReference type="EC" id="7.6.2.1"/>
    </reaction>
</comment>
<evidence type="ECO:0000256" key="12">
    <source>
        <dbReference type="ARBA" id="ARBA00034036"/>
    </source>
</evidence>
<feature type="binding site" evidence="14">
    <location>
        <position position="444"/>
    </location>
    <ligand>
        <name>ATP</name>
        <dbReference type="ChEBI" id="CHEBI:30616"/>
    </ligand>
</feature>
<feature type="transmembrane region" description="Helical" evidence="16">
    <location>
        <begin position="374"/>
        <end position="396"/>
    </location>
</feature>
<feature type="domain" description="P-type ATPase C-terminal" evidence="19">
    <location>
        <begin position="858"/>
        <end position="895"/>
    </location>
</feature>
<sequence>MGIANICNNVRHIAMIKNNSYDLPSPVHSTTSAPNANSSTWRKIFKRRSGQNETHSDKTRTVYIGGRLPPDQEVVIPEKFVNNKIISSKYTILNFIPKNLFEQFRRVANMYFLWVAIIQMAIDSPVSPLTTSMPLAFVVTVTAIKQAYEDWLRHKADREVNCRDTTVVKNGRLEVVRAMDIRVGDVAMVRREESFPCDMILLSSSDKEGKCHVTTANLDGETNLKIHTSISQTKMYTSAEQFENLVGKIECEQPNPDLYTFLGRITICMANGQKYVRPLSVKSLLLKGARLKNTAHIYGCAIYTGQETKMALNSRLKSNKFSTIEKSMNIFLAVFLVILVLEVVLCTALRYTGPNAKISTEWYINYGFQFSAKDLFQTGLSFLVLLNYIIPISLYVTIECQKFIGSLFLQWDEKLYDPETNQCAKCNTSDLNEELGQVNYLFTDKTGTLTENDMQFRQCSISGVRYQEHNGQLCFVPDRPFARPPSVKNYTNEMELFLLVLAICHTVHVNMVPATDKDNRRSDAVLGPIPEYHASSPDEKALVEACAKFGVVFKGIKNDKYVINFQGKVRSYKCLQVLEFTSNRRSMSVIVKDEHDKIYLFTKGAESTLLKKCSSGPVLKSMQHVNDYAMLGLRTLVIACKILTVEEYVTIDRILLEARNSISNREEKAARVFGYIEQNLQLLGAVGVEDRLQDGVPETLQMLQLAGMKIWVLTGDKLETAVNISYSCGHFKRCMTQFSVIDQKSVEECEVALMDVRKRVYEDPMQNFGLIIDGASVVFALEPGCVEIFVEVSCRCEAVVCCRMSPLQKAEIVKMIKSYAPGKPITAAIGDGANDCSMIQEAHVGLGIMGKEGRQAMRCSDFAFARFKFLQRIFLVHGHYYYVRVSTLVQYFFIRYR</sequence>
<feature type="binding site" evidence="14">
    <location>
        <position position="445"/>
    </location>
    <ligand>
        <name>ATP</name>
        <dbReference type="ChEBI" id="CHEBI:30616"/>
    </ligand>
</feature>
<feature type="binding site" evidence="14">
    <location>
        <position position="539"/>
    </location>
    <ligand>
        <name>ATP</name>
        <dbReference type="ChEBI" id="CHEBI:30616"/>
    </ligand>
</feature>
<feature type="binding site" evidence="14">
    <location>
        <position position="835"/>
    </location>
    <ligand>
        <name>ATP</name>
        <dbReference type="ChEBI" id="CHEBI:30616"/>
    </ligand>
</feature>
<dbReference type="SUPFAM" id="SSF81660">
    <property type="entry name" value="Metal cation-transporting ATPase, ATP-binding domain N"/>
    <property type="match status" value="1"/>
</dbReference>
<name>T1J4S5_STRMM</name>
<evidence type="ECO:0000256" key="16">
    <source>
        <dbReference type="RuleBase" id="RU362033"/>
    </source>
</evidence>
<dbReference type="AlphaFoldDB" id="T1J4S5"/>
<dbReference type="InterPro" id="IPR023298">
    <property type="entry name" value="ATPase_P-typ_TM_dom_sf"/>
</dbReference>
<dbReference type="InterPro" id="IPR036412">
    <property type="entry name" value="HAD-like_sf"/>
</dbReference>
<keyword evidence="7 14" id="KW-0067">ATP-binding</keyword>
<evidence type="ECO:0000259" key="19">
    <source>
        <dbReference type="Pfam" id="PF16212"/>
    </source>
</evidence>
<dbReference type="InterPro" id="IPR059000">
    <property type="entry name" value="ATPase_P-type_domA"/>
</dbReference>
<keyword evidence="4 16" id="KW-0812">Transmembrane</keyword>
<evidence type="ECO:0000256" key="2">
    <source>
        <dbReference type="ARBA" id="ARBA00004308"/>
    </source>
</evidence>
<feature type="active site" description="4-aspartylphosphate intermediate" evidence="13">
    <location>
        <position position="444"/>
    </location>
</feature>
<dbReference type="InterPro" id="IPR018303">
    <property type="entry name" value="ATPase_P-typ_P_site"/>
</dbReference>
<dbReference type="Proteomes" id="UP000014500">
    <property type="component" value="Unassembled WGS sequence"/>
</dbReference>
<dbReference type="PANTHER" id="PTHR24092">
    <property type="entry name" value="PROBABLE PHOSPHOLIPID-TRANSPORTING ATPASE"/>
    <property type="match status" value="1"/>
</dbReference>
<feature type="binding site" evidence="15">
    <location>
        <position position="835"/>
    </location>
    <ligand>
        <name>Mg(2+)</name>
        <dbReference type="ChEBI" id="CHEBI:18420"/>
    </ligand>
</feature>
<keyword evidence="6 14" id="KW-0547">Nucleotide-binding</keyword>
<feature type="binding site" evidence="14">
    <location>
        <position position="634"/>
    </location>
    <ligand>
        <name>ATP</name>
        <dbReference type="ChEBI" id="CHEBI:30616"/>
    </ligand>
</feature>
<dbReference type="Gene3D" id="3.40.50.1000">
    <property type="entry name" value="HAD superfamily/HAD-like"/>
    <property type="match status" value="1"/>
</dbReference>
<dbReference type="GO" id="GO:0140326">
    <property type="term" value="F:ATPase-coupled intramembrane lipid transporter activity"/>
    <property type="evidence" value="ECO:0007669"/>
    <property type="project" value="UniProtKB-EC"/>
</dbReference>
<dbReference type="InterPro" id="IPR023299">
    <property type="entry name" value="ATPase_P-typ_cyto_dom_N"/>
</dbReference>
<dbReference type="InterPro" id="IPR032630">
    <property type="entry name" value="P_typ_ATPase_c"/>
</dbReference>
<dbReference type="GO" id="GO:0045332">
    <property type="term" value="P:phospholipid translocation"/>
    <property type="evidence" value="ECO:0007669"/>
    <property type="project" value="TreeGrafter"/>
</dbReference>
<feature type="binding site" evidence="14">
    <location>
        <position position="809"/>
    </location>
    <ligand>
        <name>ATP</name>
        <dbReference type="ChEBI" id="CHEBI:30616"/>
    </ligand>
</feature>
<evidence type="ECO:0000256" key="9">
    <source>
        <dbReference type="ARBA" id="ARBA00022967"/>
    </source>
</evidence>
<feature type="transmembrane region" description="Helical" evidence="16">
    <location>
        <begin position="330"/>
        <end position="353"/>
    </location>
</feature>
<keyword evidence="11 16" id="KW-0472">Membrane</keyword>
<dbReference type="InterPro" id="IPR023214">
    <property type="entry name" value="HAD_sf"/>
</dbReference>
<dbReference type="Gene3D" id="2.70.150.10">
    <property type="entry name" value="Calcium-transporting ATPase, cytoplasmic transduction domain A"/>
    <property type="match status" value="1"/>
</dbReference>
<proteinExistence type="inferred from homology"/>
<evidence type="ECO:0000256" key="4">
    <source>
        <dbReference type="ARBA" id="ARBA00022692"/>
    </source>
</evidence>
<evidence type="ECO:0000259" key="18">
    <source>
        <dbReference type="Pfam" id="PF16209"/>
    </source>
</evidence>
<dbReference type="PROSITE" id="PS00154">
    <property type="entry name" value="ATPASE_E1_E2"/>
    <property type="match status" value="1"/>
</dbReference>
<reference evidence="21" key="1">
    <citation type="submission" date="2011-05" db="EMBL/GenBank/DDBJ databases">
        <authorList>
            <person name="Richards S.R."/>
            <person name="Qu J."/>
            <person name="Jiang H."/>
            <person name="Jhangiani S.N."/>
            <person name="Agravi P."/>
            <person name="Goodspeed R."/>
            <person name="Gross S."/>
            <person name="Mandapat C."/>
            <person name="Jackson L."/>
            <person name="Mathew T."/>
            <person name="Pu L."/>
            <person name="Thornton R."/>
            <person name="Saada N."/>
            <person name="Wilczek-Boney K.B."/>
            <person name="Lee S."/>
            <person name="Kovar C."/>
            <person name="Wu Y."/>
            <person name="Scherer S.E."/>
            <person name="Worley K.C."/>
            <person name="Muzny D.M."/>
            <person name="Gibbs R."/>
        </authorList>
    </citation>
    <scope>NUCLEOTIDE SEQUENCE</scope>
    <source>
        <strain evidence="21">Brora</strain>
    </source>
</reference>
<evidence type="ECO:0000256" key="11">
    <source>
        <dbReference type="ARBA" id="ARBA00023136"/>
    </source>
</evidence>
<feature type="binding site" evidence="15">
    <location>
        <position position="446"/>
    </location>
    <ligand>
        <name>Mg(2+)</name>
        <dbReference type="ChEBI" id="CHEBI:18420"/>
    </ligand>
</feature>
<dbReference type="SUPFAM" id="SSF56784">
    <property type="entry name" value="HAD-like"/>
    <property type="match status" value="1"/>
</dbReference>
<dbReference type="GO" id="GO:0005524">
    <property type="term" value="F:ATP binding"/>
    <property type="evidence" value="ECO:0007669"/>
    <property type="project" value="UniProtKB-UniRule"/>
</dbReference>
<dbReference type="GO" id="GO:0005886">
    <property type="term" value="C:plasma membrane"/>
    <property type="evidence" value="ECO:0007669"/>
    <property type="project" value="TreeGrafter"/>
</dbReference>
<feature type="binding site" evidence="14">
    <location>
        <position position="834"/>
    </location>
    <ligand>
        <name>ATP</name>
        <dbReference type="ChEBI" id="CHEBI:30616"/>
    </ligand>
</feature>
<organism evidence="20 21">
    <name type="scientific">Strigamia maritima</name>
    <name type="common">European centipede</name>
    <name type="synonym">Geophilus maritimus</name>
    <dbReference type="NCBI Taxonomy" id="126957"/>
    <lineage>
        <taxon>Eukaryota</taxon>
        <taxon>Metazoa</taxon>
        <taxon>Ecdysozoa</taxon>
        <taxon>Arthropoda</taxon>
        <taxon>Myriapoda</taxon>
        <taxon>Chilopoda</taxon>
        <taxon>Pleurostigmophora</taxon>
        <taxon>Geophilomorpha</taxon>
        <taxon>Linotaeniidae</taxon>
        <taxon>Strigamia</taxon>
    </lineage>
</organism>
<dbReference type="HOGENOM" id="CLU_000846_3_1_1"/>
<dbReference type="NCBIfam" id="TIGR01494">
    <property type="entry name" value="ATPase_P-type"/>
    <property type="match status" value="2"/>
</dbReference>
<evidence type="ECO:0000256" key="5">
    <source>
        <dbReference type="ARBA" id="ARBA00022723"/>
    </source>
</evidence>
<dbReference type="Pfam" id="PF16212">
    <property type="entry name" value="PhoLip_ATPase_C"/>
    <property type="match status" value="1"/>
</dbReference>
<dbReference type="Pfam" id="PF16209">
    <property type="entry name" value="PhoLip_ATPase_N"/>
    <property type="match status" value="1"/>
</dbReference>
<dbReference type="PRINTS" id="PR00119">
    <property type="entry name" value="CATATPASE"/>
</dbReference>
<dbReference type="SFLD" id="SFLDG00002">
    <property type="entry name" value="C1.7:_P-type_atpase_like"/>
    <property type="match status" value="1"/>
</dbReference>
<dbReference type="PANTHER" id="PTHR24092:SF175">
    <property type="entry name" value="PHOSPHOLIPID-TRANSPORTING ATPASE"/>
    <property type="match status" value="1"/>
</dbReference>
<feature type="binding site" evidence="14">
    <location>
        <position position="714"/>
    </location>
    <ligand>
        <name>ATP</name>
        <dbReference type="ChEBI" id="CHEBI:30616"/>
    </ligand>
</feature>
<keyword evidence="8 15" id="KW-0460">Magnesium</keyword>
<evidence type="ECO:0000256" key="6">
    <source>
        <dbReference type="ARBA" id="ARBA00022741"/>
    </source>
</evidence>
<dbReference type="InterPro" id="IPR044492">
    <property type="entry name" value="P_typ_ATPase_HD_dom"/>
</dbReference>
<feature type="binding site" evidence="14">
    <location>
        <position position="580"/>
    </location>
    <ligand>
        <name>ATP</name>
        <dbReference type="ChEBI" id="CHEBI:30616"/>
    </ligand>
</feature>
<feature type="binding site" evidence="14">
    <location>
        <position position="715"/>
    </location>
    <ligand>
        <name>ATP</name>
        <dbReference type="ChEBI" id="CHEBI:30616"/>
    </ligand>
</feature>